<dbReference type="InterPro" id="IPR039424">
    <property type="entry name" value="SBP_5"/>
</dbReference>
<dbReference type="OrthoDB" id="9772924at2"/>
<feature type="domain" description="Solute-binding protein family 5" evidence="2">
    <location>
        <begin position="90"/>
        <end position="443"/>
    </location>
</feature>
<reference evidence="3 4" key="1">
    <citation type="submission" date="2015-09" db="EMBL/GenBank/DDBJ databases">
        <authorList>
            <consortium name="Pathogen Informatics"/>
        </authorList>
    </citation>
    <scope>NUCLEOTIDE SEQUENCE [LARGE SCALE GENOMIC DNA]</scope>
    <source>
        <strain evidence="3 4">2789STDY5834966</strain>
    </source>
</reference>
<protein>
    <submittedName>
        <fullName evidence="3">Oligopeptide-binding protein AppA</fullName>
    </submittedName>
</protein>
<dbReference type="Pfam" id="PF00496">
    <property type="entry name" value="SBP_bac_5"/>
    <property type="match status" value="1"/>
</dbReference>
<dbReference type="PANTHER" id="PTHR30290">
    <property type="entry name" value="PERIPLASMIC BINDING COMPONENT OF ABC TRANSPORTER"/>
    <property type="match status" value="1"/>
</dbReference>
<dbReference type="AlphaFoldDB" id="A0A173V5H8"/>
<dbReference type="PROSITE" id="PS51257">
    <property type="entry name" value="PROKAR_LIPOPROTEIN"/>
    <property type="match status" value="1"/>
</dbReference>
<dbReference type="PIRSF" id="PIRSF002741">
    <property type="entry name" value="MppA"/>
    <property type="match status" value="1"/>
</dbReference>
<sequence>MKKMKKFLGIMLAMVMAVTMLAGCGGSSKESSSSDNGKTLKFGCFSYSESLDPANMINSAWCNSRYGIGECLFKYKDDLSVENTICDEYSTEDNKTWVFHIRDGVKFSNGNDVTPSAIKACWDVLYANKTGSSNPSKFMDYESITPDDDARTLTIVLKQAKADLRKDLAYPVFVILDVSGDYDLAENPIGTGPYALTSFDSKTKATLVKNKYYWNGEVPYDNVEIDFLSEDNKALALQNGDINLVENVTSTSDLDTLKKDDNFNVSIGQGVRTGFAYINEKGILGDDTLRQAVQMALDHKTMCEVTVGGLYTEGISVLPSSLAYGYDNLKNPYTYNVDNAKKLLDDAGYKDTDGDGIREMNGKKISINYITYENRRLSDFAQAIQTQLADIGIEAKINSMDADREWNKMVAGEYDLCDSNWITVGNGDPTEYMANWYGKSDANFCNYKNAEYDKLYEQLDTEFDEAKRAKIIEQLQQILINDAAVIVHGYYNSSMISDKTVSGANIHTADYYWLTTEIAPAK</sequence>
<dbReference type="SUPFAM" id="SSF53850">
    <property type="entry name" value="Periplasmic binding protein-like II"/>
    <property type="match status" value="1"/>
</dbReference>
<dbReference type="PANTHER" id="PTHR30290:SF81">
    <property type="entry name" value="OLIGOPEPTIDE-BINDING PROTEIN OPPA"/>
    <property type="match status" value="1"/>
</dbReference>
<dbReference type="Proteomes" id="UP000095390">
    <property type="component" value="Unassembled WGS sequence"/>
</dbReference>
<dbReference type="Gene3D" id="3.40.190.10">
    <property type="entry name" value="Periplasmic binding protein-like II"/>
    <property type="match status" value="1"/>
</dbReference>
<feature type="chain" id="PRO_5038837672" evidence="1">
    <location>
        <begin position="23"/>
        <end position="522"/>
    </location>
</feature>
<feature type="signal peptide" evidence="1">
    <location>
        <begin position="1"/>
        <end position="22"/>
    </location>
</feature>
<dbReference type="GO" id="GO:1904680">
    <property type="term" value="F:peptide transmembrane transporter activity"/>
    <property type="evidence" value="ECO:0007669"/>
    <property type="project" value="TreeGrafter"/>
</dbReference>
<accession>A0A173V5H8</accession>
<dbReference type="EMBL" id="CYYC01000064">
    <property type="protein sequence ID" value="CUN21118.1"/>
    <property type="molecule type" value="Genomic_DNA"/>
</dbReference>
<dbReference type="InterPro" id="IPR000914">
    <property type="entry name" value="SBP_5_dom"/>
</dbReference>
<dbReference type="GO" id="GO:0015833">
    <property type="term" value="P:peptide transport"/>
    <property type="evidence" value="ECO:0007669"/>
    <property type="project" value="TreeGrafter"/>
</dbReference>
<dbReference type="GO" id="GO:0043190">
    <property type="term" value="C:ATP-binding cassette (ABC) transporter complex"/>
    <property type="evidence" value="ECO:0007669"/>
    <property type="project" value="InterPro"/>
</dbReference>
<evidence type="ECO:0000256" key="1">
    <source>
        <dbReference type="SAM" id="SignalP"/>
    </source>
</evidence>
<organism evidence="3 4">
    <name type="scientific">Anaerobutyricum hallii</name>
    <dbReference type="NCBI Taxonomy" id="39488"/>
    <lineage>
        <taxon>Bacteria</taxon>
        <taxon>Bacillati</taxon>
        <taxon>Bacillota</taxon>
        <taxon>Clostridia</taxon>
        <taxon>Lachnospirales</taxon>
        <taxon>Lachnospiraceae</taxon>
        <taxon>Anaerobutyricum</taxon>
    </lineage>
</organism>
<name>A0A173V5H8_9FIRM</name>
<gene>
    <name evidence="3" type="primary">appA</name>
    <name evidence="3" type="ORF">ERS852578_02924</name>
</gene>
<dbReference type="CDD" id="cd08490">
    <property type="entry name" value="PBP2_NikA_DppA_OppA_like_3"/>
    <property type="match status" value="1"/>
</dbReference>
<evidence type="ECO:0000313" key="4">
    <source>
        <dbReference type="Proteomes" id="UP000095390"/>
    </source>
</evidence>
<keyword evidence="1" id="KW-0732">Signal</keyword>
<proteinExistence type="predicted"/>
<evidence type="ECO:0000313" key="3">
    <source>
        <dbReference type="EMBL" id="CUN21118.1"/>
    </source>
</evidence>
<dbReference type="GO" id="GO:0042597">
    <property type="term" value="C:periplasmic space"/>
    <property type="evidence" value="ECO:0007669"/>
    <property type="project" value="UniProtKB-ARBA"/>
</dbReference>
<evidence type="ECO:0000259" key="2">
    <source>
        <dbReference type="Pfam" id="PF00496"/>
    </source>
</evidence>
<dbReference type="InterPro" id="IPR030678">
    <property type="entry name" value="Peptide/Ni-bd"/>
</dbReference>
<dbReference type="RefSeq" id="WP_022170022.1">
    <property type="nucleotide sequence ID" value="NZ_CATVRT010000079.1"/>
</dbReference>
<dbReference type="Gene3D" id="3.10.105.10">
    <property type="entry name" value="Dipeptide-binding Protein, Domain 3"/>
    <property type="match status" value="1"/>
</dbReference>